<dbReference type="OMA" id="DMTEYYE"/>
<evidence type="ECO:0000256" key="3">
    <source>
        <dbReference type="SAM" id="MobiDB-lite"/>
    </source>
</evidence>
<dbReference type="eggNOG" id="ENOG502RVE4">
    <property type="taxonomic scope" value="Eukaryota"/>
</dbReference>
<dbReference type="PhylomeDB" id="T1JDD8"/>
<sequence>MSVRDGKRSRERGSGTTRRSLLGRKLSRSSVEHTSSAGTRDEHSERDCAKFINDMNIQLASLRDLLIHVGQPRDCPEMREKIRKVRKNCVDSCKATNQILLPQVRSDVAEGIPVDNQHFVHLFCLAQLLVRELYKCKRLVTAHPIDMTQYLETKPGPSGMCVLNQLVLCNPFAPDFTDEEIHSIDRDTQEIGSIITEMQEFMPREENGKNQAFIEETVIRWQRRRRKRTLYKSMGAFCCLCRPNYL</sequence>
<evidence type="ECO:0000313" key="5">
    <source>
        <dbReference type="Proteomes" id="UP000014500"/>
    </source>
</evidence>
<dbReference type="STRING" id="126957.T1JDD8"/>
<dbReference type="PANTHER" id="PTHR21029">
    <property type="entry name" value="R-SEVEN BINDING PROTEIN (R7BP) HOMOLOG"/>
    <property type="match status" value="1"/>
</dbReference>
<feature type="region of interest" description="Disordered" evidence="3">
    <location>
        <begin position="1"/>
        <end position="43"/>
    </location>
</feature>
<comment type="similarity">
    <text evidence="1">Belongs to the RGS7BP/RGS9BP family.</text>
</comment>
<dbReference type="InterPro" id="IPR026512">
    <property type="entry name" value="RGS7BP/RGS9BP"/>
</dbReference>
<evidence type="ECO:0000256" key="1">
    <source>
        <dbReference type="ARBA" id="ARBA00007457"/>
    </source>
</evidence>
<organism evidence="4 5">
    <name type="scientific">Strigamia maritima</name>
    <name type="common">European centipede</name>
    <name type="synonym">Geophilus maritimus</name>
    <dbReference type="NCBI Taxonomy" id="126957"/>
    <lineage>
        <taxon>Eukaryota</taxon>
        <taxon>Metazoa</taxon>
        <taxon>Ecdysozoa</taxon>
        <taxon>Arthropoda</taxon>
        <taxon>Myriapoda</taxon>
        <taxon>Chilopoda</taxon>
        <taxon>Pleurostigmophora</taxon>
        <taxon>Geophilomorpha</taxon>
        <taxon>Linotaeniidae</taxon>
        <taxon>Strigamia</taxon>
    </lineage>
</organism>
<dbReference type="HOGENOM" id="CLU_091829_1_0_1"/>
<evidence type="ECO:0000256" key="2">
    <source>
        <dbReference type="ARBA" id="ARBA00022700"/>
    </source>
</evidence>
<dbReference type="EMBL" id="JH432104">
    <property type="status" value="NOT_ANNOTATED_CDS"/>
    <property type="molecule type" value="Genomic_DNA"/>
</dbReference>
<name>T1JDD8_STRMM</name>
<dbReference type="GO" id="GO:0009968">
    <property type="term" value="P:negative regulation of signal transduction"/>
    <property type="evidence" value="ECO:0007669"/>
    <property type="project" value="UniProtKB-KW"/>
</dbReference>
<dbReference type="EnsemblMetazoa" id="SMAR011815-RA">
    <property type="protein sequence ID" value="SMAR011815-PA"/>
    <property type="gene ID" value="SMAR011815"/>
</dbReference>
<proteinExistence type="inferred from homology"/>
<reference evidence="4" key="2">
    <citation type="submission" date="2015-02" db="UniProtKB">
        <authorList>
            <consortium name="EnsemblMetazoa"/>
        </authorList>
    </citation>
    <scope>IDENTIFICATION</scope>
</reference>
<feature type="compositionally biased region" description="Basic and acidic residues" evidence="3">
    <location>
        <begin position="1"/>
        <end position="13"/>
    </location>
</feature>
<evidence type="ECO:0000313" key="4">
    <source>
        <dbReference type="EnsemblMetazoa" id="SMAR011815-PA"/>
    </source>
</evidence>
<keyword evidence="5" id="KW-1185">Reference proteome</keyword>
<evidence type="ECO:0008006" key="6">
    <source>
        <dbReference type="Google" id="ProtNLM"/>
    </source>
</evidence>
<dbReference type="Proteomes" id="UP000014500">
    <property type="component" value="Unassembled WGS sequence"/>
</dbReference>
<keyword evidence="2" id="KW-0734">Signal transduction inhibitor</keyword>
<protein>
    <recommendedName>
        <fullName evidence="6">Syntaxin N-terminal domain-containing protein</fullName>
    </recommendedName>
</protein>
<accession>T1JDD8</accession>
<dbReference type="AlphaFoldDB" id="T1JDD8"/>
<reference evidence="5" key="1">
    <citation type="submission" date="2011-05" db="EMBL/GenBank/DDBJ databases">
        <authorList>
            <person name="Richards S.R."/>
            <person name="Qu J."/>
            <person name="Jiang H."/>
            <person name="Jhangiani S.N."/>
            <person name="Agravi P."/>
            <person name="Goodspeed R."/>
            <person name="Gross S."/>
            <person name="Mandapat C."/>
            <person name="Jackson L."/>
            <person name="Mathew T."/>
            <person name="Pu L."/>
            <person name="Thornton R."/>
            <person name="Saada N."/>
            <person name="Wilczek-Boney K.B."/>
            <person name="Lee S."/>
            <person name="Kovar C."/>
            <person name="Wu Y."/>
            <person name="Scherer S.E."/>
            <person name="Worley K.C."/>
            <person name="Muzny D.M."/>
            <person name="Gibbs R."/>
        </authorList>
    </citation>
    <scope>NUCLEOTIDE SEQUENCE</scope>
    <source>
        <strain evidence="5">Brora</strain>
    </source>
</reference>